<comment type="caution">
    <text evidence="3">The sequence shown here is derived from an EMBL/GenBank/DDBJ whole genome shotgun (WGS) entry which is preliminary data.</text>
</comment>
<keyword evidence="4" id="KW-1185">Reference proteome</keyword>
<accession>B4D570</accession>
<protein>
    <submittedName>
        <fullName evidence="3">FHA domain containing protein</fullName>
    </submittedName>
</protein>
<name>B4D570_9BACT</name>
<dbReference type="SUPFAM" id="SSF49879">
    <property type="entry name" value="SMAD/FHA domain"/>
    <property type="match status" value="1"/>
</dbReference>
<sequence length="232" mass="25874">MASLRLTFPEKDQPTVIALTGARLTIGRLPFNTIQIIDRTVSGFHAELISEHGHYRLHDRGSSNGTYVNGQKVSDYHLNEKCTISFGTVEAQFSPEDVASGEEAETFPSRGEVNAVRQENAEMRATVSALREEIAALRKEHQAAEGATVSRDEYEQVVVEREALKEKRLRHEEEINLLRTDLAILKRDRVNLQLAYDGAQREMEQMRRKLNGEEEKPALPPVEAAAAVAPGG</sequence>
<dbReference type="Gene3D" id="2.60.200.20">
    <property type="match status" value="1"/>
</dbReference>
<dbReference type="SMART" id="SM00240">
    <property type="entry name" value="FHA"/>
    <property type="match status" value="1"/>
</dbReference>
<feature type="domain" description="FHA" evidence="2">
    <location>
        <begin position="24"/>
        <end position="73"/>
    </location>
</feature>
<evidence type="ECO:0000313" key="3">
    <source>
        <dbReference type="EMBL" id="EDY18275.1"/>
    </source>
</evidence>
<gene>
    <name evidence="3" type="ORF">CfE428DRAFT_4059</name>
</gene>
<dbReference type="EMBL" id="ABVL01000013">
    <property type="protein sequence ID" value="EDY18275.1"/>
    <property type="molecule type" value="Genomic_DNA"/>
</dbReference>
<dbReference type="PANTHER" id="PTHR23308">
    <property type="entry name" value="NUCLEAR INHIBITOR OF PROTEIN PHOSPHATASE-1"/>
    <property type="match status" value="1"/>
</dbReference>
<evidence type="ECO:0000256" key="1">
    <source>
        <dbReference type="SAM" id="MobiDB-lite"/>
    </source>
</evidence>
<feature type="region of interest" description="Disordered" evidence="1">
    <location>
        <begin position="210"/>
        <end position="232"/>
    </location>
</feature>
<dbReference type="Pfam" id="PF00498">
    <property type="entry name" value="FHA"/>
    <property type="match status" value="1"/>
</dbReference>
<reference evidence="3 4" key="1">
    <citation type="journal article" date="2011" name="J. Bacteriol.">
        <title>Genome sequence of Chthoniobacter flavus Ellin428, an aerobic heterotrophic soil bacterium.</title>
        <authorList>
            <person name="Kant R."/>
            <person name="van Passel M.W."/>
            <person name="Palva A."/>
            <person name="Lucas S."/>
            <person name="Lapidus A."/>
            <person name="Glavina Del Rio T."/>
            <person name="Dalin E."/>
            <person name="Tice H."/>
            <person name="Bruce D."/>
            <person name="Goodwin L."/>
            <person name="Pitluck S."/>
            <person name="Larimer F.W."/>
            <person name="Land M.L."/>
            <person name="Hauser L."/>
            <person name="Sangwan P."/>
            <person name="de Vos W.M."/>
            <person name="Janssen P.H."/>
            <person name="Smidt H."/>
        </authorList>
    </citation>
    <scope>NUCLEOTIDE SEQUENCE [LARGE SCALE GENOMIC DNA]</scope>
    <source>
        <strain evidence="3 4">Ellin428</strain>
    </source>
</reference>
<evidence type="ECO:0000313" key="4">
    <source>
        <dbReference type="Proteomes" id="UP000005824"/>
    </source>
</evidence>
<dbReference type="InParanoid" id="B4D570"/>
<dbReference type="RefSeq" id="WP_006981383.1">
    <property type="nucleotide sequence ID" value="NZ_ABVL01000013.1"/>
</dbReference>
<dbReference type="STRING" id="497964.CfE428DRAFT_4059"/>
<dbReference type="AlphaFoldDB" id="B4D570"/>
<organism evidence="3 4">
    <name type="scientific">Chthoniobacter flavus Ellin428</name>
    <dbReference type="NCBI Taxonomy" id="497964"/>
    <lineage>
        <taxon>Bacteria</taxon>
        <taxon>Pseudomonadati</taxon>
        <taxon>Verrucomicrobiota</taxon>
        <taxon>Spartobacteria</taxon>
        <taxon>Chthoniobacterales</taxon>
        <taxon>Chthoniobacteraceae</taxon>
        <taxon>Chthoniobacter</taxon>
    </lineage>
</organism>
<dbReference type="CDD" id="cd00060">
    <property type="entry name" value="FHA"/>
    <property type="match status" value="1"/>
</dbReference>
<dbReference type="eggNOG" id="COG1716">
    <property type="taxonomic scope" value="Bacteria"/>
</dbReference>
<dbReference type="InterPro" id="IPR000253">
    <property type="entry name" value="FHA_dom"/>
</dbReference>
<dbReference type="Proteomes" id="UP000005824">
    <property type="component" value="Unassembled WGS sequence"/>
</dbReference>
<evidence type="ECO:0000259" key="2">
    <source>
        <dbReference type="PROSITE" id="PS50006"/>
    </source>
</evidence>
<dbReference type="InterPro" id="IPR050923">
    <property type="entry name" value="Cell_Proc_Reg/RNA_Proc"/>
</dbReference>
<dbReference type="InterPro" id="IPR008984">
    <property type="entry name" value="SMAD_FHA_dom_sf"/>
</dbReference>
<proteinExistence type="predicted"/>
<dbReference type="PROSITE" id="PS50006">
    <property type="entry name" value="FHA_DOMAIN"/>
    <property type="match status" value="1"/>
</dbReference>
<feature type="compositionally biased region" description="Low complexity" evidence="1">
    <location>
        <begin position="221"/>
        <end position="232"/>
    </location>
</feature>